<protein>
    <recommendedName>
        <fullName evidence="3">Oxidoreductase</fullName>
    </recommendedName>
</protein>
<dbReference type="OrthoDB" id="9800421at2"/>
<proteinExistence type="predicted"/>
<accession>A0A261URV5</accession>
<dbReference type="Pfam" id="PF06073">
    <property type="entry name" value="DUF934"/>
    <property type="match status" value="1"/>
</dbReference>
<dbReference type="Proteomes" id="UP000216885">
    <property type="component" value="Unassembled WGS sequence"/>
</dbReference>
<reference evidence="1 2" key="1">
    <citation type="submission" date="2017-05" db="EMBL/GenBank/DDBJ databases">
        <title>Complete and WGS of Bordetella genogroups.</title>
        <authorList>
            <person name="Spilker T."/>
            <person name="LiPuma J."/>
        </authorList>
    </citation>
    <scope>NUCLEOTIDE SEQUENCE [LARGE SCALE GENOMIC DNA]</scope>
    <source>
        <strain evidence="1 2">AU9919</strain>
    </source>
</reference>
<dbReference type="GO" id="GO:0003824">
    <property type="term" value="F:catalytic activity"/>
    <property type="evidence" value="ECO:0007669"/>
    <property type="project" value="InterPro"/>
</dbReference>
<dbReference type="EMBL" id="NEVQ01000003">
    <property type="protein sequence ID" value="OZI64638.1"/>
    <property type="molecule type" value="Genomic_DNA"/>
</dbReference>
<name>A0A261URV5_9BORD</name>
<dbReference type="RefSeq" id="WP_094823800.1">
    <property type="nucleotide sequence ID" value="NZ_NEVO01000018.1"/>
</dbReference>
<dbReference type="InterPro" id="IPR001345">
    <property type="entry name" value="PG/BPGM_mutase_AS"/>
</dbReference>
<keyword evidence="2" id="KW-1185">Reference proteome</keyword>
<organism evidence="1 2">
    <name type="scientific">Bordetella genomosp. 4</name>
    <dbReference type="NCBI Taxonomy" id="463044"/>
    <lineage>
        <taxon>Bacteria</taxon>
        <taxon>Pseudomonadati</taxon>
        <taxon>Pseudomonadota</taxon>
        <taxon>Betaproteobacteria</taxon>
        <taxon>Burkholderiales</taxon>
        <taxon>Alcaligenaceae</taxon>
        <taxon>Bordetella</taxon>
    </lineage>
</organism>
<dbReference type="AlphaFoldDB" id="A0A261URV5"/>
<dbReference type="PROSITE" id="PS00175">
    <property type="entry name" value="PG_MUTASE"/>
    <property type="match status" value="1"/>
</dbReference>
<evidence type="ECO:0000313" key="2">
    <source>
        <dbReference type="Proteomes" id="UP000216885"/>
    </source>
</evidence>
<sequence>MSDLISADDNVARLIRHGQLQVNDGRVFAPAAEEATGEDAQVAADAAPALPVDEPGWIVPLALWTTHRDTLRQRQHPVAVLLSPDSKLQDLIGEDGRVDDAGLAFIAIDFPIYTDGRGYSLAQLLRTRHGWQGELRAIGDVMIDTIHYQARVGFDSFLVKPGHDPEKALAAFRTFTVHYQKTYPKPPELLAA</sequence>
<evidence type="ECO:0008006" key="3">
    <source>
        <dbReference type="Google" id="ProtNLM"/>
    </source>
</evidence>
<gene>
    <name evidence="1" type="ORF">CAL20_03020</name>
</gene>
<evidence type="ECO:0000313" key="1">
    <source>
        <dbReference type="EMBL" id="OZI64638.1"/>
    </source>
</evidence>
<dbReference type="InterPro" id="IPR008318">
    <property type="entry name" value="UCP030820"/>
</dbReference>
<comment type="caution">
    <text evidence="1">The sequence shown here is derived from an EMBL/GenBank/DDBJ whole genome shotgun (WGS) entry which is preliminary data.</text>
</comment>